<evidence type="ECO:0000313" key="3">
    <source>
        <dbReference type="Proteomes" id="UP001176961"/>
    </source>
</evidence>
<organism evidence="2 3">
    <name type="scientific">Cylicocyclus nassatus</name>
    <name type="common">Nematode worm</name>
    <dbReference type="NCBI Taxonomy" id="53992"/>
    <lineage>
        <taxon>Eukaryota</taxon>
        <taxon>Metazoa</taxon>
        <taxon>Ecdysozoa</taxon>
        <taxon>Nematoda</taxon>
        <taxon>Chromadorea</taxon>
        <taxon>Rhabditida</taxon>
        <taxon>Rhabditina</taxon>
        <taxon>Rhabditomorpha</taxon>
        <taxon>Strongyloidea</taxon>
        <taxon>Strongylidae</taxon>
        <taxon>Cylicocyclus</taxon>
    </lineage>
</organism>
<accession>A0AA36HAA8</accession>
<sequence length="161" mass="18545">MRQTDLNKLCLYLRNKIKLMYNAKNKNPPEMRVRRDKLEIKGVGEVIRSVILSMRLGINTEDWQGLPLEQLLDIRLRKQKEDGTLALGPLNLPGLEPEKPQEKEPEKETCMNEKENGKENENEGAGVSYSQAVRGKKRSTDEDGFVLPRKVKRTMQDKNVK</sequence>
<name>A0AA36HAA8_CYLNA</name>
<evidence type="ECO:0000256" key="1">
    <source>
        <dbReference type="SAM" id="MobiDB-lite"/>
    </source>
</evidence>
<dbReference type="AlphaFoldDB" id="A0AA36HAA8"/>
<evidence type="ECO:0000313" key="2">
    <source>
        <dbReference type="EMBL" id="CAJ0607066.1"/>
    </source>
</evidence>
<dbReference type="Proteomes" id="UP001176961">
    <property type="component" value="Unassembled WGS sequence"/>
</dbReference>
<feature type="region of interest" description="Disordered" evidence="1">
    <location>
        <begin position="85"/>
        <end position="161"/>
    </location>
</feature>
<comment type="caution">
    <text evidence="2">The sequence shown here is derived from an EMBL/GenBank/DDBJ whole genome shotgun (WGS) entry which is preliminary data.</text>
</comment>
<reference evidence="2" key="1">
    <citation type="submission" date="2023-07" db="EMBL/GenBank/DDBJ databases">
        <authorList>
            <consortium name="CYATHOMIX"/>
        </authorList>
    </citation>
    <scope>NUCLEOTIDE SEQUENCE</scope>
    <source>
        <strain evidence="2">N/A</strain>
    </source>
</reference>
<dbReference type="EMBL" id="CATQJL010000316">
    <property type="protein sequence ID" value="CAJ0607066.1"/>
    <property type="molecule type" value="Genomic_DNA"/>
</dbReference>
<keyword evidence="3" id="KW-1185">Reference proteome</keyword>
<gene>
    <name evidence="2" type="ORF">CYNAS_LOCUS19049</name>
</gene>
<protein>
    <submittedName>
        <fullName evidence="2">Uncharacterized protein</fullName>
    </submittedName>
</protein>
<feature type="compositionally biased region" description="Basic and acidic residues" evidence="1">
    <location>
        <begin position="96"/>
        <end position="121"/>
    </location>
</feature>
<proteinExistence type="predicted"/>
<feature type="compositionally biased region" description="Low complexity" evidence="1">
    <location>
        <begin position="85"/>
        <end position="95"/>
    </location>
</feature>